<protein>
    <recommendedName>
        <fullName evidence="4">DUF535 domain-containing protein</fullName>
    </recommendedName>
</protein>
<dbReference type="GO" id="GO:0006974">
    <property type="term" value="P:DNA damage response"/>
    <property type="evidence" value="ECO:0007669"/>
    <property type="project" value="TreeGrafter"/>
</dbReference>
<dbReference type="RefSeq" id="WP_012764829.1">
    <property type="nucleotide sequence ID" value="NC_012880.1"/>
</dbReference>
<feature type="compositionally biased region" description="Low complexity" evidence="1">
    <location>
        <begin position="309"/>
        <end position="323"/>
    </location>
</feature>
<evidence type="ECO:0000313" key="2">
    <source>
        <dbReference type="EMBL" id="ACS85012.1"/>
    </source>
</evidence>
<dbReference type="AlphaFoldDB" id="C6CCX1"/>
<dbReference type="Proteomes" id="UP000002734">
    <property type="component" value="Chromosome"/>
</dbReference>
<dbReference type="PANTHER" id="PTHR38785:SF1">
    <property type="entry name" value="HOMOLOG OF VIRK"/>
    <property type="match status" value="1"/>
</dbReference>
<dbReference type="Pfam" id="PF04393">
    <property type="entry name" value="DUF535"/>
    <property type="match status" value="1"/>
</dbReference>
<gene>
    <name evidence="2" type="ordered locus">Dd703_1208</name>
</gene>
<dbReference type="PANTHER" id="PTHR38785">
    <property type="entry name" value="HOMOLOG OF VIRK"/>
    <property type="match status" value="1"/>
</dbReference>
<dbReference type="EMBL" id="CP001654">
    <property type="protein sequence ID" value="ACS85012.1"/>
    <property type="molecule type" value="Genomic_DNA"/>
</dbReference>
<proteinExistence type="predicted"/>
<dbReference type="eggNOG" id="COG2990">
    <property type="taxonomic scope" value="Bacteria"/>
</dbReference>
<dbReference type="STRING" id="579405.Dd703_1208"/>
<sequence length="331" mass="37626">MSTTSPLALFCQLVTGHFLSEKIWHKNDIKAKFLLRSATLPLTTRRHLQNILSIPAMRTAVKARPMLPTKIHRPYLHAGMRATDRVDAIGHHYRFIDTIGNPFLKQAFLTMGDHCLARFSGKNNEIFSLLCSISRYDKEGETTLRIRFNGVILASLSFTVIPHQNGHAIMIGGLQGKGNDNTRERTKEATKASFGLFPKRLLLECLLTLAETLKIDTILAVGDGSHVYQNLRYYFRKKKVLFASYSEFWAAVNAVEMPQQLYRIPAAIPRKNMADLPSRKRSEYQRRYQLLDDVQNRIRNLNPYSKDVTPFTPAPTFDTDTSTQEALPVSS</sequence>
<name>C6CCX1_MUSP7</name>
<keyword evidence="3" id="KW-1185">Reference proteome</keyword>
<feature type="region of interest" description="Disordered" evidence="1">
    <location>
        <begin position="304"/>
        <end position="331"/>
    </location>
</feature>
<organism evidence="2 3">
    <name type="scientific">Musicola paradisiaca (strain Ech703)</name>
    <name type="common">Dickeya paradisiaca</name>
    <name type="synonym">Dickeya dadantii</name>
    <dbReference type="NCBI Taxonomy" id="579405"/>
    <lineage>
        <taxon>Bacteria</taxon>
        <taxon>Pseudomonadati</taxon>
        <taxon>Pseudomonadota</taxon>
        <taxon>Gammaproteobacteria</taxon>
        <taxon>Enterobacterales</taxon>
        <taxon>Pectobacteriaceae</taxon>
        <taxon>Musicola</taxon>
    </lineage>
</organism>
<reference evidence="2" key="1">
    <citation type="submission" date="2009-06" db="EMBL/GenBank/DDBJ databases">
        <title>Complete sequence of Dickeya dadantii Ech703.</title>
        <authorList>
            <consortium name="US DOE Joint Genome Institute"/>
            <person name="Lucas S."/>
            <person name="Copeland A."/>
            <person name="Lapidus A."/>
            <person name="Glavina del Rio T."/>
            <person name="Dalin E."/>
            <person name="Tice H."/>
            <person name="Bruce D."/>
            <person name="Goodwin L."/>
            <person name="Pitluck S."/>
            <person name="Chertkov O."/>
            <person name="Brettin T."/>
            <person name="Detter J.C."/>
            <person name="Han C."/>
            <person name="Larimer F."/>
            <person name="Land M."/>
            <person name="Hauser L."/>
            <person name="Kyrpides N."/>
            <person name="Mikhailova N."/>
            <person name="Balakrishnan V."/>
            <person name="Glasner J."/>
            <person name="Perna N.T."/>
        </authorList>
    </citation>
    <scope>NUCLEOTIDE SEQUENCE [LARGE SCALE GENOMIC DNA]</scope>
    <source>
        <strain evidence="2">Ech703</strain>
    </source>
</reference>
<dbReference type="KEGG" id="dda:Dd703_1208"/>
<dbReference type="InterPro" id="IPR007488">
    <property type="entry name" value="DUF535"/>
</dbReference>
<accession>C6CCX1</accession>
<evidence type="ECO:0000313" key="3">
    <source>
        <dbReference type="Proteomes" id="UP000002734"/>
    </source>
</evidence>
<evidence type="ECO:0000256" key="1">
    <source>
        <dbReference type="SAM" id="MobiDB-lite"/>
    </source>
</evidence>
<evidence type="ECO:0008006" key="4">
    <source>
        <dbReference type="Google" id="ProtNLM"/>
    </source>
</evidence>
<dbReference type="HOGENOM" id="CLU_065818_1_0_6"/>